<dbReference type="VEuPathDB" id="FungiDB:CIHG_10309"/>
<evidence type="ECO:0000313" key="1">
    <source>
        <dbReference type="EMBL" id="KMU92441.1"/>
    </source>
</evidence>
<organism evidence="1 2">
    <name type="scientific">Coccidioides immitis H538.4</name>
    <dbReference type="NCBI Taxonomy" id="396776"/>
    <lineage>
        <taxon>Eukaryota</taxon>
        <taxon>Fungi</taxon>
        <taxon>Dikarya</taxon>
        <taxon>Ascomycota</taxon>
        <taxon>Pezizomycotina</taxon>
        <taxon>Eurotiomycetes</taxon>
        <taxon>Eurotiomycetidae</taxon>
        <taxon>Onygenales</taxon>
        <taxon>Onygenaceae</taxon>
        <taxon>Coccidioides</taxon>
    </lineage>
</organism>
<dbReference type="STRING" id="396776.A0A0J8S6E0"/>
<dbReference type="AlphaFoldDB" id="A0A0J8S6E0"/>
<evidence type="ECO:0000313" key="2">
    <source>
        <dbReference type="Proteomes" id="UP000054563"/>
    </source>
</evidence>
<proteinExistence type="predicted"/>
<sequence>MLENNDRSSVIQFFLRSQAGECSTFSNLHRLVKVEHSHVSDQKKKWETSEFVNIQRIISWWNNKLQGITTTVLTQVNDAITTGRGINMIQEFLILTAKQSSNCTEILPEIYNHLENW</sequence>
<dbReference type="EMBL" id="DS017079">
    <property type="protein sequence ID" value="KMU92441.1"/>
    <property type="molecule type" value="Genomic_DNA"/>
</dbReference>
<accession>A0A0J8S6E0</accession>
<name>A0A0J8S6E0_COCIT</name>
<protein>
    <submittedName>
        <fullName evidence="1">Uncharacterized protein</fullName>
    </submittedName>
</protein>
<gene>
    <name evidence="1" type="ORF">CIHG_10309</name>
</gene>
<dbReference type="Proteomes" id="UP000054563">
    <property type="component" value="Unassembled WGS sequence"/>
</dbReference>
<reference evidence="2" key="1">
    <citation type="journal article" date="2010" name="Genome Res.">
        <title>Population genomic sequencing of Coccidioides fungi reveals recent hybridization and transposon control.</title>
        <authorList>
            <person name="Neafsey D.E."/>
            <person name="Barker B.M."/>
            <person name="Sharpton T.J."/>
            <person name="Stajich J.E."/>
            <person name="Park D.J."/>
            <person name="Whiston E."/>
            <person name="Hung C.-Y."/>
            <person name="McMahan C."/>
            <person name="White J."/>
            <person name="Sykes S."/>
            <person name="Heiman D."/>
            <person name="Young S."/>
            <person name="Zeng Q."/>
            <person name="Abouelleil A."/>
            <person name="Aftuck L."/>
            <person name="Bessette D."/>
            <person name="Brown A."/>
            <person name="FitzGerald M."/>
            <person name="Lui A."/>
            <person name="Macdonald J.P."/>
            <person name="Priest M."/>
            <person name="Orbach M.J."/>
            <person name="Galgiani J.N."/>
            <person name="Kirkland T.N."/>
            <person name="Cole G.T."/>
            <person name="Birren B.W."/>
            <person name="Henn M.R."/>
            <person name="Taylor J.W."/>
            <person name="Rounsley S.D."/>
        </authorList>
    </citation>
    <scope>NUCLEOTIDE SEQUENCE [LARGE SCALE GENOMIC DNA]</scope>
    <source>
        <strain evidence="2">H538.4</strain>
    </source>
</reference>